<feature type="region of interest" description="Disordered" evidence="1">
    <location>
        <begin position="715"/>
        <end position="740"/>
    </location>
</feature>
<dbReference type="EMBL" id="GGEC01037699">
    <property type="protein sequence ID" value="MBX18183.1"/>
    <property type="molecule type" value="Transcribed_RNA"/>
</dbReference>
<evidence type="ECO:0000259" key="2">
    <source>
        <dbReference type="SMART" id="SM00717"/>
    </source>
</evidence>
<feature type="region of interest" description="Disordered" evidence="1">
    <location>
        <begin position="1"/>
        <end position="125"/>
    </location>
</feature>
<sequence>MDPDLDPFGDIIPAPALARSTRAGGKFQPKVKQGPGKANSGSVQSESPRNAKEKVVTVPSSSLDVVKSIQPVDAVGDSLTSSLGTQKPLENIDEKYPQSMNFSAQGDSRRENLSSPDSQPAEVEKFDCNNDRHSDHLEHVVEFDFHSSAPTTTESAGELTSHAKMCPEENWDHKFGSVNSAQKAGSLQFGLHESDASNSRAGGKFQSKDKPLFEKEISASVSLSSSCGKEEPTALAYTDSEMVQDVKLTDNPVHIVDQVSPSSPKFDFVEIQKPSDANEILFPKEDSSLDVVNHLSELATTKEHTNSEDSHFAGLKPKDHGGRHSGCGESVTDVISVEFHLDPLSDVIPETSISKARTGGNFQPRAKEQPKNGASAIAPPVFTNSMKGKPISDSIQSGGVVNAVNSRLANPIGSSSTTLESDIKELEGFHDIETQDILSEAAAVSDVVESVGLQPNAEFVSLEAMYIDEGSIPAFSSDVFDYSSISFDNLIPQDPTCSQFPVNEVQINPAQSLDLDNNLLHAKDISGVPEKKNLEAEKRKDSLSDLADEVNEGDISSRQLRKRTTGPQYFDEPEYDAENSTGELPGSSHGDEEDNDPEYRLDENEHRLNEEDPEYVVESKSQKKGASRKAKKLVSGKEKPVQKQKRADPTRAQSSKEPPKKFPHSTQRKKRCVNKDLLNVPEDELDLLRLPIRDVILLAEFKEQLAVKEAKASKTPSIAQQDESLNEGDTYASEQGEDHTKVQTNGGAQSNFPLFNHHSFMDRTPTTRWSKQDTELFYEGIRHFGTDLSMIQLLFPGRTRNQVKLKLKKEERQYPLRVNEALKNPVKDHSCFEKAFEQLRQTGLGAEQESNRDDSVAVTGNEEADLITDTNEEVAKSEQIKEGTPEDHGRDVEDVQGSLKSGDSDDELDIWSSYKSEL</sequence>
<reference evidence="3" key="1">
    <citation type="submission" date="2018-02" db="EMBL/GenBank/DDBJ databases">
        <title>Rhizophora mucronata_Transcriptome.</title>
        <authorList>
            <person name="Meera S.P."/>
            <person name="Sreeshan A."/>
            <person name="Augustine A."/>
        </authorList>
    </citation>
    <scope>NUCLEOTIDE SEQUENCE</scope>
    <source>
        <tissue evidence="3">Leaf</tissue>
    </source>
</reference>
<dbReference type="Pfam" id="PF15963">
    <property type="entry name" value="Myb_DNA-bind_7"/>
    <property type="match status" value="1"/>
</dbReference>
<dbReference type="SMART" id="SM00717">
    <property type="entry name" value="SANT"/>
    <property type="match status" value="1"/>
</dbReference>
<dbReference type="GO" id="GO:0000126">
    <property type="term" value="C:transcription factor TFIIIB complex"/>
    <property type="evidence" value="ECO:0007669"/>
    <property type="project" value="TreeGrafter"/>
</dbReference>
<feature type="region of interest" description="Disordered" evidence="1">
    <location>
        <begin position="303"/>
        <end position="327"/>
    </location>
</feature>
<protein>
    <recommendedName>
        <fullName evidence="2">Myb-like domain-containing protein</fullName>
    </recommendedName>
</protein>
<feature type="compositionally biased region" description="Basic residues" evidence="1">
    <location>
        <begin position="622"/>
        <end position="634"/>
    </location>
</feature>
<feature type="compositionally biased region" description="Basic and acidic residues" evidence="1">
    <location>
        <begin position="303"/>
        <end position="322"/>
    </location>
</feature>
<name>A0A2P2LJN9_RHIMU</name>
<feature type="compositionally biased region" description="Basic and acidic residues" evidence="1">
    <location>
        <begin position="597"/>
        <end position="610"/>
    </location>
</feature>
<dbReference type="InterPro" id="IPR001005">
    <property type="entry name" value="SANT/Myb"/>
</dbReference>
<dbReference type="GO" id="GO:0070898">
    <property type="term" value="P:RNA polymerase III preinitiation complex assembly"/>
    <property type="evidence" value="ECO:0007669"/>
    <property type="project" value="TreeGrafter"/>
</dbReference>
<feature type="compositionally biased region" description="Basic and acidic residues" evidence="1">
    <location>
        <begin position="635"/>
        <end position="649"/>
    </location>
</feature>
<dbReference type="PANTHER" id="PTHR22929:SF0">
    <property type="entry name" value="TRANSCRIPTION FACTOR TFIIIB COMPONENT B'' HOMOLOG"/>
    <property type="match status" value="1"/>
</dbReference>
<dbReference type="GO" id="GO:0001156">
    <property type="term" value="F:TFIIIC-class transcription factor complex binding"/>
    <property type="evidence" value="ECO:0007669"/>
    <property type="project" value="TreeGrafter"/>
</dbReference>
<dbReference type="Gene3D" id="1.10.10.60">
    <property type="entry name" value="Homeodomain-like"/>
    <property type="match status" value="1"/>
</dbReference>
<dbReference type="SUPFAM" id="SSF46689">
    <property type="entry name" value="Homeodomain-like"/>
    <property type="match status" value="1"/>
</dbReference>
<feature type="region of interest" description="Disordered" evidence="1">
    <location>
        <begin position="531"/>
        <end position="670"/>
    </location>
</feature>
<organism evidence="3">
    <name type="scientific">Rhizophora mucronata</name>
    <name type="common">Asiatic mangrove</name>
    <dbReference type="NCBI Taxonomy" id="61149"/>
    <lineage>
        <taxon>Eukaryota</taxon>
        <taxon>Viridiplantae</taxon>
        <taxon>Streptophyta</taxon>
        <taxon>Embryophyta</taxon>
        <taxon>Tracheophyta</taxon>
        <taxon>Spermatophyta</taxon>
        <taxon>Magnoliopsida</taxon>
        <taxon>eudicotyledons</taxon>
        <taxon>Gunneridae</taxon>
        <taxon>Pentapetalae</taxon>
        <taxon>rosids</taxon>
        <taxon>fabids</taxon>
        <taxon>Malpighiales</taxon>
        <taxon>Rhizophoraceae</taxon>
        <taxon>Rhizophora</taxon>
    </lineage>
</organism>
<feature type="compositionally biased region" description="Basic and acidic residues" evidence="1">
    <location>
        <begin position="531"/>
        <end position="543"/>
    </location>
</feature>
<feature type="region of interest" description="Disordered" evidence="1">
    <location>
        <begin position="355"/>
        <end position="389"/>
    </location>
</feature>
<feature type="compositionally biased region" description="Basic residues" evidence="1">
    <location>
        <begin position="661"/>
        <end position="670"/>
    </location>
</feature>
<dbReference type="InterPro" id="IPR009057">
    <property type="entry name" value="Homeodomain-like_sf"/>
</dbReference>
<accession>A0A2P2LJN9</accession>
<evidence type="ECO:0000313" key="3">
    <source>
        <dbReference type="EMBL" id="MBX18183.1"/>
    </source>
</evidence>
<feature type="compositionally biased region" description="Basic and acidic residues" evidence="1">
    <location>
        <begin position="873"/>
        <end position="893"/>
    </location>
</feature>
<proteinExistence type="predicted"/>
<evidence type="ECO:0000256" key="1">
    <source>
        <dbReference type="SAM" id="MobiDB-lite"/>
    </source>
</evidence>
<dbReference type="PANTHER" id="PTHR22929">
    <property type="entry name" value="RNA POLYMERASE III TRANSCRIPTION INITIATION FACTOR B"/>
    <property type="match status" value="1"/>
</dbReference>
<dbReference type="InterPro" id="IPR039467">
    <property type="entry name" value="TFIIIB_B''_Myb"/>
</dbReference>
<feature type="compositionally biased region" description="Polar residues" evidence="1">
    <location>
        <begin position="39"/>
        <end position="48"/>
    </location>
</feature>
<dbReference type="AlphaFoldDB" id="A0A2P2LJN9"/>
<feature type="region of interest" description="Disordered" evidence="1">
    <location>
        <begin position="843"/>
        <end position="918"/>
    </location>
</feature>
<feature type="domain" description="Myb-like" evidence="2">
    <location>
        <begin position="765"/>
        <end position="813"/>
    </location>
</feature>
<dbReference type="CDD" id="cd00167">
    <property type="entry name" value="SANT"/>
    <property type="match status" value="1"/>
</dbReference>
<feature type="compositionally biased region" description="Acidic residues" evidence="1">
    <location>
        <begin position="862"/>
        <end position="872"/>
    </location>
</feature>